<dbReference type="PROSITE" id="PS51892">
    <property type="entry name" value="SUBTILASE"/>
    <property type="match status" value="1"/>
</dbReference>
<dbReference type="PANTHER" id="PTHR43399:SF4">
    <property type="entry name" value="CELL WALL-ASSOCIATED PROTEASE"/>
    <property type="match status" value="1"/>
</dbReference>
<reference evidence="9 10" key="1">
    <citation type="submission" date="2024-04" db="EMBL/GenBank/DDBJ databases">
        <title>Tritrichomonas musculus Genome.</title>
        <authorList>
            <person name="Alves-Ferreira E."/>
            <person name="Grigg M."/>
            <person name="Lorenzi H."/>
            <person name="Galac M."/>
        </authorList>
    </citation>
    <scope>NUCLEOTIDE SEQUENCE [LARGE SCALE GENOMIC DNA]</scope>
    <source>
        <strain evidence="9 10">EAF2021</strain>
    </source>
</reference>
<dbReference type="PROSITE" id="PS00137">
    <property type="entry name" value="SUBTILASE_HIS"/>
    <property type="match status" value="1"/>
</dbReference>
<dbReference type="SUPFAM" id="SSF52743">
    <property type="entry name" value="Subtilisin-like"/>
    <property type="match status" value="1"/>
</dbReference>
<keyword evidence="7" id="KW-0472">Membrane</keyword>
<feature type="region of interest" description="Disordered" evidence="6">
    <location>
        <begin position="957"/>
        <end position="1049"/>
    </location>
</feature>
<dbReference type="InterPro" id="IPR034058">
    <property type="entry name" value="TagA/B/C/D_pept_dom"/>
</dbReference>
<gene>
    <name evidence="9" type="ORF">M9Y10_016250</name>
</gene>
<dbReference type="InterPro" id="IPR022398">
    <property type="entry name" value="Peptidase_S8_His-AS"/>
</dbReference>
<name>A0ABR2HWM5_9EUKA</name>
<evidence type="ECO:0000256" key="1">
    <source>
        <dbReference type="ARBA" id="ARBA00011073"/>
    </source>
</evidence>
<evidence type="ECO:0000259" key="8">
    <source>
        <dbReference type="Pfam" id="PF00082"/>
    </source>
</evidence>
<dbReference type="PANTHER" id="PTHR43399">
    <property type="entry name" value="SUBTILISIN-RELATED"/>
    <property type="match status" value="1"/>
</dbReference>
<proteinExistence type="inferred from homology"/>
<keyword evidence="2 5" id="KW-0645">Protease</keyword>
<evidence type="ECO:0000256" key="4">
    <source>
        <dbReference type="ARBA" id="ARBA00022825"/>
    </source>
</evidence>
<dbReference type="Proteomes" id="UP001470230">
    <property type="component" value="Unassembled WGS sequence"/>
</dbReference>
<dbReference type="InterPro" id="IPR023827">
    <property type="entry name" value="Peptidase_S8_Asp-AS"/>
</dbReference>
<evidence type="ECO:0000256" key="6">
    <source>
        <dbReference type="SAM" id="MobiDB-lite"/>
    </source>
</evidence>
<comment type="similarity">
    <text evidence="1 5">Belongs to the peptidase S8 family.</text>
</comment>
<feature type="active site" description="Charge relay system" evidence="5">
    <location>
        <position position="577"/>
    </location>
</feature>
<keyword evidence="7" id="KW-0812">Transmembrane</keyword>
<dbReference type="Gene3D" id="2.60.120.380">
    <property type="match status" value="1"/>
</dbReference>
<organism evidence="9 10">
    <name type="scientific">Tritrichomonas musculus</name>
    <dbReference type="NCBI Taxonomy" id="1915356"/>
    <lineage>
        <taxon>Eukaryota</taxon>
        <taxon>Metamonada</taxon>
        <taxon>Parabasalia</taxon>
        <taxon>Tritrichomonadida</taxon>
        <taxon>Tritrichomonadidae</taxon>
        <taxon>Tritrichomonas</taxon>
    </lineage>
</organism>
<protein>
    <recommendedName>
        <fullName evidence="8">Peptidase S8/S53 domain-containing protein</fullName>
    </recommendedName>
</protein>
<dbReference type="InterPro" id="IPR008979">
    <property type="entry name" value="Galactose-bd-like_sf"/>
</dbReference>
<accession>A0ABR2HWM5</accession>
<feature type="active site" description="Charge relay system" evidence="5">
    <location>
        <position position="204"/>
    </location>
</feature>
<feature type="domain" description="Peptidase S8/S53" evidence="8">
    <location>
        <begin position="195"/>
        <end position="632"/>
    </location>
</feature>
<dbReference type="EMBL" id="JAPFFF010000021">
    <property type="protein sequence ID" value="KAK8853707.1"/>
    <property type="molecule type" value="Genomic_DNA"/>
</dbReference>
<evidence type="ECO:0000313" key="9">
    <source>
        <dbReference type="EMBL" id="KAK8853707.1"/>
    </source>
</evidence>
<dbReference type="InterPro" id="IPR051048">
    <property type="entry name" value="Peptidase_S8/S53_subtilisin"/>
</dbReference>
<sequence>MGCIGSPNYINLSPYKISSSAQRTPKSFTSHWFLIQIISSVIDIYSFGNSKQIYFSSENMVANGWFKMYLNQDQFNFLKDSTYFNLYPIEYKNKISTQKSVRNSGFYVHASKDWIPPPGSRLSSRISDTIFYVENLIINKELQSDSRILKIEPADIKQPLNRFVSGYLQSSQQKSVYSNNIFAPIRPLYELGLNGSNQVVNVVDSGVDVYNAFFYDPAPENNLSSITGRTNVNHRKIVRIEPIADNTDEPKGHGTHVSGTVCGSSFCTNCGISQYNGLAYASKLYFSDIGDSTTGLLSGTVDLNEQYKIFEQLGVHVSSNSWGHSSNNREIEFNYNKAAFEHPDVLYVFAAGNSQAYNTIYCPADSKNVLSVSAASFVSSAYLYFRQTNIEIQDESLQVLIQGKETTHSIIFKKSVGDPMKYYINLTLKQFSEEGEFNDSVVVLNTETGHDEEICQMTHKMQLLGAAATIFLTAKTEFYCDEPGPTIPMIKLVSKENITSLLNMKKVSLLPYSGQERKIPGADLLSSKGPADSGLRKPEIVIPGANIFSARSHGPDLEEVEITTDYDDSVHVLSGSSMATPSASAMSLIILQYLNEGFYPGLKKDSENSIMNVSSCLLRALLINTAIKPDSAEGESQSLPRNDVGFGTPFLHKILGFNDTGLRFVDYETIGQEMHRVYRIKVDSNKADLSVTLVYLDPPLDVDNEALLFADIDLYVKSPTGQIYNGNNVTDGDTLSVIERVVFEKGEIPEVGGEFEIHVVSNKFPIDSQKVIYSIVVNGPFEMGNIEKNPLFLRGEDASENDCSNGCNGNGKCQKSHCVCNDAFVGLSCAAQITDLKEGESHSEKLNHGDMKYLRIPLTEKVEKIDFDILKSERKGLTYFCTSFEDSPGKLSQPEWTCYTACPITHPNETTPPSFANYSFDAPKDKDPKFLNLAFYTGYYKAQTVTVDNIKITSSQKPTEIPTTQTSTATEIPTTQTSTATEIPTTQTSTATEIPTTQTSTATEIPTTQTSTATEIPTTQTSTATETTTLSASPSLSASSSASDDSHENGKKKLPIYAIVILAVICIMVVVSIALVPLILCRKGKKQENSAISMKLLASQDI</sequence>
<feature type="transmembrane region" description="Helical" evidence="7">
    <location>
        <begin position="1056"/>
        <end position="1080"/>
    </location>
</feature>
<evidence type="ECO:0000256" key="2">
    <source>
        <dbReference type="ARBA" id="ARBA00022670"/>
    </source>
</evidence>
<evidence type="ECO:0000256" key="3">
    <source>
        <dbReference type="ARBA" id="ARBA00022801"/>
    </source>
</evidence>
<dbReference type="CDD" id="cd04842">
    <property type="entry name" value="Peptidases_S8_Kp43_protease"/>
    <property type="match status" value="1"/>
</dbReference>
<dbReference type="Pfam" id="PF00082">
    <property type="entry name" value="Peptidase_S8"/>
    <property type="match status" value="1"/>
</dbReference>
<keyword evidence="3 5" id="KW-0378">Hydrolase</keyword>
<dbReference type="InterPro" id="IPR000209">
    <property type="entry name" value="Peptidase_S8/S53_dom"/>
</dbReference>
<keyword evidence="4 5" id="KW-0720">Serine protease</keyword>
<keyword evidence="7" id="KW-1133">Transmembrane helix</keyword>
<dbReference type="InterPro" id="IPR036852">
    <property type="entry name" value="Peptidase_S8/S53_dom_sf"/>
</dbReference>
<evidence type="ECO:0000256" key="5">
    <source>
        <dbReference type="PROSITE-ProRule" id="PRU01240"/>
    </source>
</evidence>
<dbReference type="SUPFAM" id="SSF49785">
    <property type="entry name" value="Galactose-binding domain-like"/>
    <property type="match status" value="1"/>
</dbReference>
<feature type="active site" description="Charge relay system" evidence="5">
    <location>
        <position position="253"/>
    </location>
</feature>
<dbReference type="Gene3D" id="3.40.50.200">
    <property type="entry name" value="Peptidase S8/S53 domain"/>
    <property type="match status" value="2"/>
</dbReference>
<dbReference type="PROSITE" id="PS00136">
    <property type="entry name" value="SUBTILASE_ASP"/>
    <property type="match status" value="1"/>
</dbReference>
<evidence type="ECO:0000313" key="10">
    <source>
        <dbReference type="Proteomes" id="UP001470230"/>
    </source>
</evidence>
<feature type="compositionally biased region" description="Low complexity" evidence="6">
    <location>
        <begin position="959"/>
        <end position="1043"/>
    </location>
</feature>
<dbReference type="InterPro" id="IPR015500">
    <property type="entry name" value="Peptidase_S8_subtilisin-rel"/>
</dbReference>
<evidence type="ECO:0000256" key="7">
    <source>
        <dbReference type="SAM" id="Phobius"/>
    </source>
</evidence>
<comment type="caution">
    <text evidence="9">The sequence shown here is derived from an EMBL/GenBank/DDBJ whole genome shotgun (WGS) entry which is preliminary data.</text>
</comment>
<keyword evidence="10" id="KW-1185">Reference proteome</keyword>
<dbReference type="PRINTS" id="PR00723">
    <property type="entry name" value="SUBTILISIN"/>
</dbReference>